<comment type="catalytic activity">
    <reaction evidence="8">
        <text>[mycofactocin precursor peptide]-C-terminal glycyl-L-valyl-L-tyrosine + S-adenosyl-L-methionine = [mycofactocin precursor peptide]-C-terminal glycyl-N-{[2-(4-hydroxyphenyl)ethenyl]-3-methylbutanamide} + 5'-deoxyadenosine + L-methionine + CO2</text>
        <dbReference type="Rhea" id="RHEA:65492"/>
        <dbReference type="Rhea" id="RHEA-COMP:16815"/>
        <dbReference type="Rhea" id="RHEA-COMP:16816"/>
        <dbReference type="ChEBI" id="CHEBI:16526"/>
        <dbReference type="ChEBI" id="CHEBI:17319"/>
        <dbReference type="ChEBI" id="CHEBI:57844"/>
        <dbReference type="ChEBI" id="CHEBI:59789"/>
        <dbReference type="ChEBI" id="CHEBI:156515"/>
        <dbReference type="ChEBI" id="CHEBI:156517"/>
        <dbReference type="EC" id="1.3.98.7"/>
    </reaction>
</comment>
<keyword evidence="2" id="KW-0004">4Fe-4S</keyword>
<dbReference type="Pfam" id="PF13186">
    <property type="entry name" value="SPASM"/>
    <property type="match status" value="1"/>
</dbReference>
<evidence type="ECO:0000256" key="8">
    <source>
        <dbReference type="ARBA" id="ARBA00051525"/>
    </source>
</evidence>
<keyword evidence="6" id="KW-0411">Iron-sulfur</keyword>
<evidence type="ECO:0000256" key="12">
    <source>
        <dbReference type="ARBA" id="ARBA00074337"/>
    </source>
</evidence>
<keyword evidence="5" id="KW-0408">Iron</keyword>
<dbReference type="PROSITE" id="PS51918">
    <property type="entry name" value="RADICAL_SAM"/>
    <property type="match status" value="1"/>
</dbReference>
<dbReference type="InterPro" id="IPR017200">
    <property type="entry name" value="PqqE-like"/>
</dbReference>
<dbReference type="InterPro" id="IPR006638">
    <property type="entry name" value="Elp3/MiaA/NifB-like_rSAM"/>
</dbReference>
<feature type="domain" description="Radical SAM core" evidence="15">
    <location>
        <begin position="31"/>
        <end position="245"/>
    </location>
</feature>
<accession>A0A1F4Q3Q1</accession>
<dbReference type="GO" id="GO:0051539">
    <property type="term" value="F:4 iron, 4 sulfur cluster binding"/>
    <property type="evidence" value="ECO:0007669"/>
    <property type="project" value="UniProtKB-KW"/>
</dbReference>
<sequence>MIDITKLFCGQETESDALRYGEGHGAAKAASERRPVVVWNTTRTCNLRCIHCYTASENKKYEGELTNSQGRALIEDLAQFKIPAILFSGGEPLVRPDLLELATYAKSLGLRPTLSTNGNLIDEKMAARIKAAGFIYVGVSLDGLEEVNDKFRGAVGAFKKALGAFRNLHAVGQKVGLRLTLTRHNAQELNRIFDFIEREGINRVCFYHLVYSGRGRGMRNEDLTHEESRQALDTILARSKDFSDRGLPIEVLTVDNHVDGIYLYLKLLKEDPDRAERVLKLLQWNGGGRFSSGVGIGDIDPEGNVHPDQFWMHYSFGNVKERKFSEIWQDTSDPLMAGLKARLPLLKGKCGACKWQSACGGSLRVRADLVYNDPWMEDPACYLD</sequence>
<dbReference type="CDD" id="cd21123">
    <property type="entry name" value="SPASM_MftC-like"/>
    <property type="match status" value="1"/>
</dbReference>
<comment type="catalytic activity">
    <reaction evidence="9">
        <text>[mycofactocin precursor peptide]-C-terminal glycyl-N-{[2-(4-hydroxyphenyl)ethenyl]-3-methylbutanamide} + AH2 + S-adenosyl-L-methionine = [mycofactocin precursor peptide]-C-terminal glycyl-N-{5-[(4-hydroxyphenyl)methyl]-4,4-dimethyl-2-oxopyrrolidin-3-yl}acetamide + 5'-deoxyadenosine + L-methionine + A + H(+)</text>
        <dbReference type="Rhea" id="RHEA:65500"/>
        <dbReference type="Rhea" id="RHEA-COMP:16816"/>
        <dbReference type="Rhea" id="RHEA-COMP:16818"/>
        <dbReference type="ChEBI" id="CHEBI:13193"/>
        <dbReference type="ChEBI" id="CHEBI:15378"/>
        <dbReference type="ChEBI" id="CHEBI:17319"/>
        <dbReference type="ChEBI" id="CHEBI:17499"/>
        <dbReference type="ChEBI" id="CHEBI:57844"/>
        <dbReference type="ChEBI" id="CHEBI:59789"/>
        <dbReference type="ChEBI" id="CHEBI:156517"/>
        <dbReference type="ChEBI" id="CHEBI:156518"/>
        <dbReference type="EC" id="4.1.99.26"/>
    </reaction>
</comment>
<dbReference type="Proteomes" id="UP000178724">
    <property type="component" value="Unassembled WGS sequence"/>
</dbReference>
<dbReference type="SUPFAM" id="SSF102114">
    <property type="entry name" value="Radical SAM enzymes"/>
    <property type="match status" value="1"/>
</dbReference>
<dbReference type="SFLD" id="SFLDS00029">
    <property type="entry name" value="Radical_SAM"/>
    <property type="match status" value="1"/>
</dbReference>
<evidence type="ECO:0000313" key="16">
    <source>
        <dbReference type="EMBL" id="OGB90466.1"/>
    </source>
</evidence>
<evidence type="ECO:0000256" key="4">
    <source>
        <dbReference type="ARBA" id="ARBA00022723"/>
    </source>
</evidence>
<dbReference type="PANTHER" id="PTHR11228">
    <property type="entry name" value="RADICAL SAM DOMAIN PROTEIN"/>
    <property type="match status" value="1"/>
</dbReference>
<proteinExistence type="predicted"/>
<name>A0A1F4Q3Q1_UNCSA</name>
<comment type="cofactor">
    <cofactor evidence="1">
        <name>[4Fe-4S] cluster</name>
        <dbReference type="ChEBI" id="CHEBI:49883"/>
    </cofactor>
</comment>
<evidence type="ECO:0000313" key="17">
    <source>
        <dbReference type="Proteomes" id="UP000178724"/>
    </source>
</evidence>
<dbReference type="PIRSF" id="PIRSF037420">
    <property type="entry name" value="PQQ_syn_pqqE"/>
    <property type="match status" value="1"/>
</dbReference>
<dbReference type="SFLD" id="SFLDG01067">
    <property type="entry name" value="SPASM/twitch_domain_containing"/>
    <property type="match status" value="1"/>
</dbReference>
<evidence type="ECO:0000256" key="14">
    <source>
        <dbReference type="ARBA" id="ARBA00079192"/>
    </source>
</evidence>
<dbReference type="InterPro" id="IPR050377">
    <property type="entry name" value="Radical_SAM_PqqE_MftC-like"/>
</dbReference>
<evidence type="ECO:0000256" key="7">
    <source>
        <dbReference type="ARBA" id="ARBA00023239"/>
    </source>
</evidence>
<gene>
    <name evidence="16" type="ORF">A2625_00770</name>
</gene>
<reference evidence="16 17" key="1">
    <citation type="journal article" date="2016" name="Nat. Commun.">
        <title>Thousands of microbial genomes shed light on interconnected biogeochemical processes in an aquifer system.</title>
        <authorList>
            <person name="Anantharaman K."/>
            <person name="Brown C.T."/>
            <person name="Hug L.A."/>
            <person name="Sharon I."/>
            <person name="Castelle C.J."/>
            <person name="Probst A.J."/>
            <person name="Thomas B.C."/>
            <person name="Singh A."/>
            <person name="Wilkins M.J."/>
            <person name="Karaoz U."/>
            <person name="Brodie E.L."/>
            <person name="Williams K.H."/>
            <person name="Hubbard S.S."/>
            <person name="Banfield J.F."/>
        </authorList>
    </citation>
    <scope>NUCLEOTIDE SEQUENCE [LARGE SCALE GENOMIC DNA]</scope>
</reference>
<dbReference type="InterPro" id="IPR034480">
    <property type="entry name" value="Heme_synthase-like"/>
</dbReference>
<dbReference type="NCBIfam" id="TIGR04085">
    <property type="entry name" value="rSAM_more_4Fe4S"/>
    <property type="match status" value="1"/>
</dbReference>
<dbReference type="EMBL" id="METM01000008">
    <property type="protein sequence ID" value="OGB90466.1"/>
    <property type="molecule type" value="Genomic_DNA"/>
</dbReference>
<dbReference type="PANTHER" id="PTHR11228:SF7">
    <property type="entry name" value="PQQA PEPTIDE CYCLASE"/>
    <property type="match status" value="1"/>
</dbReference>
<dbReference type="EC" id="4.1.99.26" evidence="11"/>
<evidence type="ECO:0000256" key="1">
    <source>
        <dbReference type="ARBA" id="ARBA00001966"/>
    </source>
</evidence>
<comment type="caution">
    <text evidence="16">The sequence shown here is derived from an EMBL/GenBank/DDBJ whole genome shotgun (WGS) entry which is preliminary data.</text>
</comment>
<dbReference type="InterPro" id="IPR058240">
    <property type="entry name" value="rSAM_sf"/>
</dbReference>
<dbReference type="InterPro" id="IPR007197">
    <property type="entry name" value="rSAM"/>
</dbReference>
<evidence type="ECO:0000256" key="10">
    <source>
        <dbReference type="ARBA" id="ARBA00066739"/>
    </source>
</evidence>
<dbReference type="InterPro" id="IPR023885">
    <property type="entry name" value="4Fe4S-binding_SPASM_dom"/>
</dbReference>
<keyword evidence="4" id="KW-0479">Metal-binding</keyword>
<dbReference type="Pfam" id="PF04055">
    <property type="entry name" value="Radical_SAM"/>
    <property type="match status" value="1"/>
</dbReference>
<evidence type="ECO:0000259" key="15">
    <source>
        <dbReference type="PROSITE" id="PS51918"/>
    </source>
</evidence>
<dbReference type="CDD" id="cd01335">
    <property type="entry name" value="Radical_SAM"/>
    <property type="match status" value="1"/>
</dbReference>
<organism evidence="16 17">
    <name type="scientific">candidate division WOR-1 bacterium RIFCSPHIGHO2_01_FULL_53_15</name>
    <dbReference type="NCBI Taxonomy" id="1802564"/>
    <lineage>
        <taxon>Bacteria</taxon>
        <taxon>Bacillati</taxon>
        <taxon>Saganbacteria</taxon>
    </lineage>
</organism>
<evidence type="ECO:0000256" key="2">
    <source>
        <dbReference type="ARBA" id="ARBA00022485"/>
    </source>
</evidence>
<evidence type="ECO:0000256" key="6">
    <source>
        <dbReference type="ARBA" id="ARBA00023014"/>
    </source>
</evidence>
<dbReference type="EC" id="1.3.98.7" evidence="10"/>
<dbReference type="GO" id="GO:0003824">
    <property type="term" value="F:catalytic activity"/>
    <property type="evidence" value="ECO:0007669"/>
    <property type="project" value="InterPro"/>
</dbReference>
<dbReference type="SMART" id="SM00729">
    <property type="entry name" value="Elp3"/>
    <property type="match status" value="1"/>
</dbReference>
<dbReference type="Gene3D" id="3.20.20.70">
    <property type="entry name" value="Aldolase class I"/>
    <property type="match status" value="1"/>
</dbReference>
<keyword evidence="7" id="KW-0456">Lyase</keyword>
<dbReference type="GO" id="GO:0006783">
    <property type="term" value="P:heme biosynthetic process"/>
    <property type="evidence" value="ECO:0007669"/>
    <property type="project" value="TreeGrafter"/>
</dbReference>
<dbReference type="SFLD" id="SFLDG01385">
    <property type="entry name" value="heme_carboxy_lyase_like"/>
    <property type="match status" value="1"/>
</dbReference>
<keyword evidence="3" id="KW-0949">S-adenosyl-L-methionine</keyword>
<dbReference type="FunFam" id="3.20.20.70:FF:000188">
    <property type="entry name" value="Mycofactocin radical SAM maturase MftC"/>
    <property type="match status" value="1"/>
</dbReference>
<dbReference type="AlphaFoldDB" id="A0A1F4Q3Q1"/>
<evidence type="ECO:0000256" key="13">
    <source>
        <dbReference type="ARBA" id="ARBA00077306"/>
    </source>
</evidence>
<evidence type="ECO:0000256" key="11">
    <source>
        <dbReference type="ARBA" id="ARBA00066804"/>
    </source>
</evidence>
<evidence type="ECO:0000256" key="3">
    <source>
        <dbReference type="ARBA" id="ARBA00022691"/>
    </source>
</evidence>
<evidence type="ECO:0000256" key="5">
    <source>
        <dbReference type="ARBA" id="ARBA00023004"/>
    </source>
</evidence>
<evidence type="ECO:0000256" key="9">
    <source>
        <dbReference type="ARBA" id="ARBA00051925"/>
    </source>
</evidence>
<dbReference type="GO" id="GO:0046872">
    <property type="term" value="F:metal ion binding"/>
    <property type="evidence" value="ECO:0007669"/>
    <property type="project" value="UniProtKB-KW"/>
</dbReference>
<protein>
    <recommendedName>
        <fullName evidence="12">Mycofactocin maturase MftC</fullName>
        <ecNumber evidence="10">1.3.98.7</ecNumber>
        <ecNumber evidence="11">4.1.99.26</ecNumber>
    </recommendedName>
    <alternativeName>
        <fullName evidence="14">[Mycofactocin precursor peptide]-pyrrolidinone derivative synthase</fullName>
    </alternativeName>
    <alternativeName>
        <fullName evidence="13">[Mycofactocin precursor peptide]-tyrosine decarboxylase</fullName>
    </alternativeName>
</protein>
<dbReference type="InterPro" id="IPR013785">
    <property type="entry name" value="Aldolase_TIM"/>
</dbReference>
<dbReference type="SFLD" id="SFLDG01386">
    <property type="entry name" value="main_SPASM_domain-containing"/>
    <property type="match status" value="1"/>
</dbReference>